<name>A0A834VZW6_9FABA</name>
<comment type="caution">
    <text evidence="1">The sequence shown here is derived from an EMBL/GenBank/DDBJ whole genome shotgun (WGS) entry which is preliminary data.</text>
</comment>
<gene>
    <name evidence="1" type="ORF">G2W53_043414</name>
</gene>
<evidence type="ECO:0000313" key="1">
    <source>
        <dbReference type="EMBL" id="KAF7804303.1"/>
    </source>
</evidence>
<proteinExistence type="predicted"/>
<accession>A0A834VZW6</accession>
<sequence>MSHVEAKISRPELCELGEESLDTCGTSVAFATLVRV</sequence>
<dbReference type="AlphaFoldDB" id="A0A834VZW6"/>
<dbReference type="Proteomes" id="UP000634136">
    <property type="component" value="Unassembled WGS sequence"/>
</dbReference>
<protein>
    <submittedName>
        <fullName evidence="1">Uncharacterized protein</fullName>
    </submittedName>
</protein>
<organism evidence="1 2">
    <name type="scientific">Senna tora</name>
    <dbReference type="NCBI Taxonomy" id="362788"/>
    <lineage>
        <taxon>Eukaryota</taxon>
        <taxon>Viridiplantae</taxon>
        <taxon>Streptophyta</taxon>
        <taxon>Embryophyta</taxon>
        <taxon>Tracheophyta</taxon>
        <taxon>Spermatophyta</taxon>
        <taxon>Magnoliopsida</taxon>
        <taxon>eudicotyledons</taxon>
        <taxon>Gunneridae</taxon>
        <taxon>Pentapetalae</taxon>
        <taxon>rosids</taxon>
        <taxon>fabids</taxon>
        <taxon>Fabales</taxon>
        <taxon>Fabaceae</taxon>
        <taxon>Caesalpinioideae</taxon>
        <taxon>Cassia clade</taxon>
        <taxon>Senna</taxon>
    </lineage>
</organism>
<keyword evidence="2" id="KW-1185">Reference proteome</keyword>
<reference evidence="1" key="1">
    <citation type="submission" date="2020-09" db="EMBL/GenBank/DDBJ databases">
        <title>Genome-Enabled Discovery of Anthraquinone Biosynthesis in Senna tora.</title>
        <authorList>
            <person name="Kang S.-H."/>
            <person name="Pandey R.P."/>
            <person name="Lee C.-M."/>
            <person name="Sim J.-S."/>
            <person name="Jeong J.-T."/>
            <person name="Choi B.-S."/>
            <person name="Jung M."/>
            <person name="Ginzburg D."/>
            <person name="Zhao K."/>
            <person name="Won S.Y."/>
            <person name="Oh T.-J."/>
            <person name="Yu Y."/>
            <person name="Kim N.-H."/>
            <person name="Lee O.R."/>
            <person name="Lee T.-H."/>
            <person name="Bashyal P."/>
            <person name="Kim T.-S."/>
            <person name="Lee W.-H."/>
            <person name="Kawkins C."/>
            <person name="Kim C.-K."/>
            <person name="Kim J.S."/>
            <person name="Ahn B.O."/>
            <person name="Rhee S.Y."/>
            <person name="Sohng J.K."/>
        </authorList>
    </citation>
    <scope>NUCLEOTIDE SEQUENCE</scope>
    <source>
        <tissue evidence="1">Leaf</tissue>
    </source>
</reference>
<evidence type="ECO:0000313" key="2">
    <source>
        <dbReference type="Proteomes" id="UP000634136"/>
    </source>
</evidence>
<dbReference type="EMBL" id="JAAIUW010000013">
    <property type="protein sequence ID" value="KAF7804303.1"/>
    <property type="molecule type" value="Genomic_DNA"/>
</dbReference>